<dbReference type="OrthoDB" id="629570at2"/>
<evidence type="ECO:0000256" key="2">
    <source>
        <dbReference type="SAM" id="SignalP"/>
    </source>
</evidence>
<gene>
    <name evidence="4" type="ORF">C8N46_107205</name>
</gene>
<reference evidence="4 5" key="1">
    <citation type="submission" date="2018-04" db="EMBL/GenBank/DDBJ databases">
        <title>Genomic Encyclopedia of Archaeal and Bacterial Type Strains, Phase II (KMG-II): from individual species to whole genera.</title>
        <authorList>
            <person name="Goeker M."/>
        </authorList>
    </citation>
    <scope>NUCLEOTIDE SEQUENCE [LARGE SCALE GENOMIC DNA]</scope>
    <source>
        <strain evidence="4 5">DSM 25731</strain>
    </source>
</reference>
<dbReference type="Proteomes" id="UP000244090">
    <property type="component" value="Unassembled WGS sequence"/>
</dbReference>
<dbReference type="EMBL" id="QBKT01000007">
    <property type="protein sequence ID" value="PTX60198.1"/>
    <property type="molecule type" value="Genomic_DNA"/>
</dbReference>
<sequence>MNLKHFTRTTLLLFFCLSTTAQVTNAIAENVADLTFSILDDVQNIRYELTPNSQSYTMNHGLPIAFRIDINYEAEIDFAGYFGIQYIIYKIAPNGFDTIIIRGVTVPVLIPPARKNKSRDTFKAIEEYPFKIFEETILGEANYEIKMNLVKYDSQEDYNRNNYNFQTFPSFGFIINTISDEPVARNGNTFSVYPNPSAHQLIFEFPTIIETSKKAKLLPIEVALFDDNGNELSQHELKATLHNNKAQYVLDIKQLQKGRYFYQLKRGGKTYTKPFLKN</sequence>
<accession>A0A2T6BVT7</accession>
<comment type="caution">
    <text evidence="4">The sequence shown here is derived from an EMBL/GenBank/DDBJ whole genome shotgun (WGS) entry which is preliminary data.</text>
</comment>
<proteinExistence type="predicted"/>
<dbReference type="InterPro" id="IPR026444">
    <property type="entry name" value="Secre_tail"/>
</dbReference>
<feature type="domain" description="Secretion system C-terminal sorting" evidence="3">
    <location>
        <begin position="192"/>
        <end position="273"/>
    </location>
</feature>
<evidence type="ECO:0000313" key="5">
    <source>
        <dbReference type="Proteomes" id="UP000244090"/>
    </source>
</evidence>
<dbReference type="RefSeq" id="WP_108115800.1">
    <property type="nucleotide sequence ID" value="NZ_QBKT01000007.1"/>
</dbReference>
<keyword evidence="5" id="KW-1185">Reference proteome</keyword>
<feature type="signal peptide" evidence="2">
    <location>
        <begin position="1"/>
        <end position="21"/>
    </location>
</feature>
<dbReference type="Pfam" id="PF18962">
    <property type="entry name" value="Por_Secre_tail"/>
    <property type="match status" value="1"/>
</dbReference>
<evidence type="ECO:0000259" key="3">
    <source>
        <dbReference type="Pfam" id="PF18962"/>
    </source>
</evidence>
<evidence type="ECO:0000256" key="1">
    <source>
        <dbReference type="ARBA" id="ARBA00022729"/>
    </source>
</evidence>
<protein>
    <submittedName>
        <fullName evidence="4">Putative secreted protein (Por secretion system target)</fullName>
    </submittedName>
</protein>
<dbReference type="NCBIfam" id="TIGR04183">
    <property type="entry name" value="Por_Secre_tail"/>
    <property type="match status" value="1"/>
</dbReference>
<evidence type="ECO:0000313" key="4">
    <source>
        <dbReference type="EMBL" id="PTX60198.1"/>
    </source>
</evidence>
<organism evidence="4 5">
    <name type="scientific">Kordia periserrulae</name>
    <dbReference type="NCBI Taxonomy" id="701523"/>
    <lineage>
        <taxon>Bacteria</taxon>
        <taxon>Pseudomonadati</taxon>
        <taxon>Bacteroidota</taxon>
        <taxon>Flavobacteriia</taxon>
        <taxon>Flavobacteriales</taxon>
        <taxon>Flavobacteriaceae</taxon>
        <taxon>Kordia</taxon>
    </lineage>
</organism>
<name>A0A2T6BVT7_9FLAO</name>
<dbReference type="AlphaFoldDB" id="A0A2T6BVT7"/>
<keyword evidence="1 2" id="KW-0732">Signal</keyword>
<feature type="chain" id="PRO_5015694370" evidence="2">
    <location>
        <begin position="22"/>
        <end position="278"/>
    </location>
</feature>